<dbReference type="GO" id="GO:0044614">
    <property type="term" value="C:nuclear pore cytoplasmic filaments"/>
    <property type="evidence" value="ECO:0007669"/>
    <property type="project" value="TreeGrafter"/>
</dbReference>
<keyword evidence="7" id="KW-0653">Protein transport</keyword>
<keyword evidence="11" id="KW-0539">Nucleus</keyword>
<protein>
    <recommendedName>
        <fullName evidence="13">mRNA export factor GLE1</fullName>
    </recommendedName>
    <alternativeName>
        <fullName evidence="15">GLE1 RNA export mediator</fullName>
    </alternativeName>
    <alternativeName>
        <fullName evidence="14">Nucleoporin GLE1</fullName>
    </alternativeName>
</protein>
<evidence type="ECO:0000313" key="19">
    <source>
        <dbReference type="Proteomes" id="UP000008792"/>
    </source>
</evidence>
<feature type="compositionally biased region" description="Basic and acidic residues" evidence="17">
    <location>
        <begin position="287"/>
        <end position="302"/>
    </location>
</feature>
<dbReference type="InterPro" id="IPR012476">
    <property type="entry name" value="GLE1"/>
</dbReference>
<dbReference type="GO" id="GO:0016973">
    <property type="term" value="P:poly(A)+ mRNA export from nucleus"/>
    <property type="evidence" value="ECO:0007669"/>
    <property type="project" value="InterPro"/>
</dbReference>
<dbReference type="GO" id="GO:0005737">
    <property type="term" value="C:cytoplasm"/>
    <property type="evidence" value="ECO:0007669"/>
    <property type="project" value="UniProtKB-SubCell"/>
</dbReference>
<feature type="region of interest" description="Disordered" evidence="17">
    <location>
        <begin position="280"/>
        <end position="319"/>
    </location>
</feature>
<gene>
    <name evidence="18" type="primary">Dvir\GJ21828</name>
    <name evidence="18" type="ORF">Dvir_GJ21828</name>
</gene>
<dbReference type="InParanoid" id="B4LNB0"/>
<comment type="function">
    <text evidence="12">Required for the export of mRNAs containing poly(A) tails from the nucleus into the cytoplasm. May be involved in the terminal step of the mRNA transport through the nuclear pore complex (NPC).</text>
</comment>
<reference evidence="18 19" key="1">
    <citation type="journal article" date="2007" name="Nature">
        <title>Evolution of genes and genomes on the Drosophila phylogeny.</title>
        <authorList>
            <consortium name="Drosophila 12 Genomes Consortium"/>
            <person name="Clark A.G."/>
            <person name="Eisen M.B."/>
            <person name="Smith D.R."/>
            <person name="Bergman C.M."/>
            <person name="Oliver B."/>
            <person name="Markow T.A."/>
            <person name="Kaufman T.C."/>
            <person name="Kellis M."/>
            <person name="Gelbart W."/>
            <person name="Iyer V.N."/>
            <person name="Pollard D.A."/>
            <person name="Sackton T.B."/>
            <person name="Larracuente A.M."/>
            <person name="Singh N.D."/>
            <person name="Abad J.P."/>
            <person name="Abt D.N."/>
            <person name="Adryan B."/>
            <person name="Aguade M."/>
            <person name="Akashi H."/>
            <person name="Anderson W.W."/>
            <person name="Aquadro C.F."/>
            <person name="Ardell D.H."/>
            <person name="Arguello R."/>
            <person name="Artieri C.G."/>
            <person name="Barbash D.A."/>
            <person name="Barker D."/>
            <person name="Barsanti P."/>
            <person name="Batterham P."/>
            <person name="Batzoglou S."/>
            <person name="Begun D."/>
            <person name="Bhutkar A."/>
            <person name="Blanco E."/>
            <person name="Bosak S.A."/>
            <person name="Bradley R.K."/>
            <person name="Brand A.D."/>
            <person name="Brent M.R."/>
            <person name="Brooks A.N."/>
            <person name="Brown R.H."/>
            <person name="Butlin R.K."/>
            <person name="Caggese C."/>
            <person name="Calvi B.R."/>
            <person name="Bernardo de Carvalho A."/>
            <person name="Caspi A."/>
            <person name="Castrezana S."/>
            <person name="Celniker S.E."/>
            <person name="Chang J.L."/>
            <person name="Chapple C."/>
            <person name="Chatterji S."/>
            <person name="Chinwalla A."/>
            <person name="Civetta A."/>
            <person name="Clifton S.W."/>
            <person name="Comeron J.M."/>
            <person name="Costello J.C."/>
            <person name="Coyne J.A."/>
            <person name="Daub J."/>
            <person name="David R.G."/>
            <person name="Delcher A.L."/>
            <person name="Delehaunty K."/>
            <person name="Do C.B."/>
            <person name="Ebling H."/>
            <person name="Edwards K."/>
            <person name="Eickbush T."/>
            <person name="Evans J.D."/>
            <person name="Filipski A."/>
            <person name="Findeiss S."/>
            <person name="Freyhult E."/>
            <person name="Fulton L."/>
            <person name="Fulton R."/>
            <person name="Garcia A.C."/>
            <person name="Gardiner A."/>
            <person name="Garfield D.A."/>
            <person name="Garvin B.E."/>
            <person name="Gibson G."/>
            <person name="Gilbert D."/>
            <person name="Gnerre S."/>
            <person name="Godfrey J."/>
            <person name="Good R."/>
            <person name="Gotea V."/>
            <person name="Gravely B."/>
            <person name="Greenberg A.J."/>
            <person name="Griffiths-Jones S."/>
            <person name="Gross S."/>
            <person name="Guigo R."/>
            <person name="Gustafson E.A."/>
            <person name="Haerty W."/>
            <person name="Hahn M.W."/>
            <person name="Halligan D.L."/>
            <person name="Halpern A.L."/>
            <person name="Halter G.M."/>
            <person name="Han M.V."/>
            <person name="Heger A."/>
            <person name="Hillier L."/>
            <person name="Hinrichs A.S."/>
            <person name="Holmes I."/>
            <person name="Hoskins R.A."/>
            <person name="Hubisz M.J."/>
            <person name="Hultmark D."/>
            <person name="Huntley M.A."/>
            <person name="Jaffe D.B."/>
            <person name="Jagadeeshan S."/>
            <person name="Jeck W.R."/>
            <person name="Johnson J."/>
            <person name="Jones C.D."/>
            <person name="Jordan W.C."/>
            <person name="Karpen G.H."/>
            <person name="Kataoka E."/>
            <person name="Keightley P.D."/>
            <person name="Kheradpour P."/>
            <person name="Kirkness E.F."/>
            <person name="Koerich L.B."/>
            <person name="Kristiansen K."/>
            <person name="Kudrna D."/>
            <person name="Kulathinal R.J."/>
            <person name="Kumar S."/>
            <person name="Kwok R."/>
            <person name="Lander E."/>
            <person name="Langley C.H."/>
            <person name="Lapoint R."/>
            <person name="Lazzaro B.P."/>
            <person name="Lee S.J."/>
            <person name="Levesque L."/>
            <person name="Li R."/>
            <person name="Lin C.F."/>
            <person name="Lin M.F."/>
            <person name="Lindblad-Toh K."/>
            <person name="Llopart A."/>
            <person name="Long M."/>
            <person name="Low L."/>
            <person name="Lozovsky E."/>
            <person name="Lu J."/>
            <person name="Luo M."/>
            <person name="Machado C.A."/>
            <person name="Makalowski W."/>
            <person name="Marzo M."/>
            <person name="Matsuda M."/>
            <person name="Matzkin L."/>
            <person name="McAllister B."/>
            <person name="McBride C.S."/>
            <person name="McKernan B."/>
            <person name="McKernan K."/>
            <person name="Mendez-Lago M."/>
            <person name="Minx P."/>
            <person name="Mollenhauer M.U."/>
            <person name="Montooth K."/>
            <person name="Mount S.M."/>
            <person name="Mu X."/>
            <person name="Myers E."/>
            <person name="Negre B."/>
            <person name="Newfeld S."/>
            <person name="Nielsen R."/>
            <person name="Noor M.A."/>
            <person name="O'Grady P."/>
            <person name="Pachter L."/>
            <person name="Papaceit M."/>
            <person name="Parisi M.J."/>
            <person name="Parisi M."/>
            <person name="Parts L."/>
            <person name="Pedersen J.S."/>
            <person name="Pesole G."/>
            <person name="Phillippy A.M."/>
            <person name="Ponting C.P."/>
            <person name="Pop M."/>
            <person name="Porcelli D."/>
            <person name="Powell J.R."/>
            <person name="Prohaska S."/>
            <person name="Pruitt K."/>
            <person name="Puig M."/>
            <person name="Quesneville H."/>
            <person name="Ram K.R."/>
            <person name="Rand D."/>
            <person name="Rasmussen M.D."/>
            <person name="Reed L.K."/>
            <person name="Reenan R."/>
            <person name="Reily A."/>
            <person name="Remington K.A."/>
            <person name="Rieger T.T."/>
            <person name="Ritchie M.G."/>
            <person name="Robin C."/>
            <person name="Rogers Y.H."/>
            <person name="Rohde C."/>
            <person name="Rozas J."/>
            <person name="Rubenfield M.J."/>
            <person name="Ruiz A."/>
            <person name="Russo S."/>
            <person name="Salzberg S.L."/>
            <person name="Sanchez-Gracia A."/>
            <person name="Saranga D.J."/>
            <person name="Sato H."/>
            <person name="Schaeffer S.W."/>
            <person name="Schatz M.C."/>
            <person name="Schlenke T."/>
            <person name="Schwartz R."/>
            <person name="Segarra C."/>
            <person name="Singh R.S."/>
            <person name="Sirot L."/>
            <person name="Sirota M."/>
            <person name="Sisneros N.B."/>
            <person name="Smith C.D."/>
            <person name="Smith T.F."/>
            <person name="Spieth J."/>
            <person name="Stage D.E."/>
            <person name="Stark A."/>
            <person name="Stephan W."/>
            <person name="Strausberg R.L."/>
            <person name="Strempel S."/>
            <person name="Sturgill D."/>
            <person name="Sutton G."/>
            <person name="Sutton G.G."/>
            <person name="Tao W."/>
            <person name="Teichmann S."/>
            <person name="Tobari Y.N."/>
            <person name="Tomimura Y."/>
            <person name="Tsolas J.M."/>
            <person name="Valente V.L."/>
            <person name="Venter E."/>
            <person name="Venter J.C."/>
            <person name="Vicario S."/>
            <person name="Vieira F.G."/>
            <person name="Vilella A.J."/>
            <person name="Villasante A."/>
            <person name="Walenz B."/>
            <person name="Wang J."/>
            <person name="Wasserman M."/>
            <person name="Watts T."/>
            <person name="Wilson D."/>
            <person name="Wilson R.K."/>
            <person name="Wing R.A."/>
            <person name="Wolfner M.F."/>
            <person name="Wong A."/>
            <person name="Wong G.K."/>
            <person name="Wu C.I."/>
            <person name="Wu G."/>
            <person name="Yamamoto D."/>
            <person name="Yang H.P."/>
            <person name="Yang S.P."/>
            <person name="Yorke J.A."/>
            <person name="Yoshida K."/>
            <person name="Zdobnov E."/>
            <person name="Zhang P."/>
            <person name="Zhang Y."/>
            <person name="Zimin A.V."/>
            <person name="Baldwin J."/>
            <person name="Abdouelleil A."/>
            <person name="Abdulkadir J."/>
            <person name="Abebe A."/>
            <person name="Abera B."/>
            <person name="Abreu J."/>
            <person name="Acer S.C."/>
            <person name="Aftuck L."/>
            <person name="Alexander A."/>
            <person name="An P."/>
            <person name="Anderson E."/>
            <person name="Anderson S."/>
            <person name="Arachi H."/>
            <person name="Azer M."/>
            <person name="Bachantsang P."/>
            <person name="Barry A."/>
            <person name="Bayul T."/>
            <person name="Berlin A."/>
            <person name="Bessette D."/>
            <person name="Bloom T."/>
            <person name="Blye J."/>
            <person name="Boguslavskiy L."/>
            <person name="Bonnet C."/>
            <person name="Boukhgalter B."/>
            <person name="Bourzgui I."/>
            <person name="Brown A."/>
            <person name="Cahill P."/>
            <person name="Channer S."/>
            <person name="Cheshatsang Y."/>
            <person name="Chuda L."/>
            <person name="Citroen M."/>
            <person name="Collymore A."/>
            <person name="Cooke P."/>
            <person name="Costello M."/>
            <person name="D'Aco K."/>
            <person name="Daza R."/>
            <person name="De Haan G."/>
            <person name="DeGray S."/>
            <person name="DeMaso C."/>
            <person name="Dhargay N."/>
            <person name="Dooley K."/>
            <person name="Dooley E."/>
            <person name="Doricent M."/>
            <person name="Dorje P."/>
            <person name="Dorjee K."/>
            <person name="Dupes A."/>
            <person name="Elong R."/>
            <person name="Falk J."/>
            <person name="Farina A."/>
            <person name="Faro S."/>
            <person name="Ferguson D."/>
            <person name="Fisher S."/>
            <person name="Foley C.D."/>
            <person name="Franke A."/>
            <person name="Friedrich D."/>
            <person name="Gadbois L."/>
            <person name="Gearin G."/>
            <person name="Gearin C.R."/>
            <person name="Giannoukos G."/>
            <person name="Goode T."/>
            <person name="Graham J."/>
            <person name="Grandbois E."/>
            <person name="Grewal S."/>
            <person name="Gyaltsen K."/>
            <person name="Hafez N."/>
            <person name="Hagos B."/>
            <person name="Hall J."/>
            <person name="Henson C."/>
            <person name="Hollinger A."/>
            <person name="Honan T."/>
            <person name="Huard M.D."/>
            <person name="Hughes L."/>
            <person name="Hurhula B."/>
            <person name="Husby M.E."/>
            <person name="Kamat A."/>
            <person name="Kanga B."/>
            <person name="Kashin S."/>
            <person name="Khazanovich D."/>
            <person name="Kisner P."/>
            <person name="Lance K."/>
            <person name="Lara M."/>
            <person name="Lee W."/>
            <person name="Lennon N."/>
            <person name="Letendre F."/>
            <person name="LeVine R."/>
            <person name="Lipovsky A."/>
            <person name="Liu X."/>
            <person name="Liu J."/>
            <person name="Liu S."/>
            <person name="Lokyitsang T."/>
            <person name="Lokyitsang Y."/>
            <person name="Lubonja R."/>
            <person name="Lui A."/>
            <person name="MacDonald P."/>
            <person name="Magnisalis V."/>
            <person name="Maru K."/>
            <person name="Matthews C."/>
            <person name="McCusker W."/>
            <person name="McDonough S."/>
            <person name="Mehta T."/>
            <person name="Meldrim J."/>
            <person name="Meneus L."/>
            <person name="Mihai O."/>
            <person name="Mihalev A."/>
            <person name="Mihova T."/>
            <person name="Mittelman R."/>
            <person name="Mlenga V."/>
            <person name="Montmayeur A."/>
            <person name="Mulrain L."/>
            <person name="Navidi A."/>
            <person name="Naylor J."/>
            <person name="Negash T."/>
            <person name="Nguyen T."/>
            <person name="Nguyen N."/>
            <person name="Nicol R."/>
            <person name="Norbu C."/>
            <person name="Norbu N."/>
            <person name="Novod N."/>
            <person name="O'Neill B."/>
            <person name="Osman S."/>
            <person name="Markiewicz E."/>
            <person name="Oyono O.L."/>
            <person name="Patti C."/>
            <person name="Phunkhang P."/>
            <person name="Pierre F."/>
            <person name="Priest M."/>
            <person name="Raghuraman S."/>
            <person name="Rege F."/>
            <person name="Reyes R."/>
            <person name="Rise C."/>
            <person name="Rogov P."/>
            <person name="Ross K."/>
            <person name="Ryan E."/>
            <person name="Settipalli S."/>
            <person name="Shea T."/>
            <person name="Sherpa N."/>
            <person name="Shi L."/>
            <person name="Shih D."/>
            <person name="Sparrow T."/>
            <person name="Spaulding J."/>
            <person name="Stalker J."/>
            <person name="Stange-Thomann N."/>
            <person name="Stavropoulos S."/>
            <person name="Stone C."/>
            <person name="Strader C."/>
            <person name="Tesfaye S."/>
            <person name="Thomson T."/>
            <person name="Thoulutsang Y."/>
            <person name="Thoulutsang D."/>
            <person name="Topham K."/>
            <person name="Topping I."/>
            <person name="Tsamla T."/>
            <person name="Vassiliev H."/>
            <person name="Vo A."/>
            <person name="Wangchuk T."/>
            <person name="Wangdi T."/>
            <person name="Weiand M."/>
            <person name="Wilkinson J."/>
            <person name="Wilson A."/>
            <person name="Yadav S."/>
            <person name="Young G."/>
            <person name="Yu Q."/>
            <person name="Zembek L."/>
            <person name="Zhong D."/>
            <person name="Zimmer A."/>
            <person name="Zwirko Z."/>
            <person name="Jaffe D.B."/>
            <person name="Alvarez P."/>
            <person name="Brockman W."/>
            <person name="Butler J."/>
            <person name="Chin C."/>
            <person name="Gnerre S."/>
            <person name="Grabherr M."/>
            <person name="Kleber M."/>
            <person name="Mauceli E."/>
            <person name="MacCallum I."/>
        </authorList>
    </citation>
    <scope>NUCLEOTIDE SEQUENCE [LARGE SCALE GENOMIC DNA]</scope>
    <source>
        <strain evidence="19">Tucson 15010-1051.87</strain>
    </source>
</reference>
<evidence type="ECO:0000256" key="11">
    <source>
        <dbReference type="ARBA" id="ARBA00023242"/>
    </source>
</evidence>
<proteinExistence type="inferred from homology"/>
<evidence type="ECO:0000256" key="10">
    <source>
        <dbReference type="ARBA" id="ARBA00023132"/>
    </source>
</evidence>
<dbReference type="PhylomeDB" id="B4LNB0"/>
<organism evidence="18 19">
    <name type="scientific">Drosophila virilis</name>
    <name type="common">Fruit fly</name>
    <dbReference type="NCBI Taxonomy" id="7244"/>
    <lineage>
        <taxon>Eukaryota</taxon>
        <taxon>Metazoa</taxon>
        <taxon>Ecdysozoa</taxon>
        <taxon>Arthropoda</taxon>
        <taxon>Hexapoda</taxon>
        <taxon>Insecta</taxon>
        <taxon>Pterygota</taxon>
        <taxon>Neoptera</taxon>
        <taxon>Endopterygota</taxon>
        <taxon>Diptera</taxon>
        <taxon>Brachycera</taxon>
        <taxon>Muscomorpha</taxon>
        <taxon>Ephydroidea</taxon>
        <taxon>Drosophilidae</taxon>
        <taxon>Drosophila</taxon>
    </lineage>
</organism>
<evidence type="ECO:0000256" key="4">
    <source>
        <dbReference type="ARBA" id="ARBA00022448"/>
    </source>
</evidence>
<feature type="compositionally biased region" description="Low complexity" evidence="17">
    <location>
        <begin position="303"/>
        <end position="319"/>
    </location>
</feature>
<dbReference type="Gene3D" id="1.25.40.510">
    <property type="entry name" value="GLE1-like"/>
    <property type="match status" value="1"/>
</dbReference>
<accession>B4LNB0</accession>
<dbReference type="GO" id="GO:0031369">
    <property type="term" value="F:translation initiation factor binding"/>
    <property type="evidence" value="ECO:0007669"/>
    <property type="project" value="TreeGrafter"/>
</dbReference>
<dbReference type="PANTHER" id="PTHR12960:SF0">
    <property type="entry name" value="MRNA EXPORT FACTOR GLE1"/>
    <property type="match status" value="1"/>
</dbReference>
<dbReference type="HOGENOM" id="CLU_024662_2_0_1"/>
<evidence type="ECO:0000256" key="1">
    <source>
        <dbReference type="ARBA" id="ARBA00004496"/>
    </source>
</evidence>
<evidence type="ECO:0000256" key="5">
    <source>
        <dbReference type="ARBA" id="ARBA00022490"/>
    </source>
</evidence>
<comment type="similarity">
    <text evidence="3">Belongs to the GLE1 family.</text>
</comment>
<evidence type="ECO:0000256" key="13">
    <source>
        <dbReference type="ARBA" id="ARBA00026227"/>
    </source>
</evidence>
<evidence type="ECO:0000256" key="16">
    <source>
        <dbReference type="SAM" id="Coils"/>
    </source>
</evidence>
<evidence type="ECO:0000256" key="14">
    <source>
        <dbReference type="ARBA" id="ARBA00029983"/>
    </source>
</evidence>
<keyword evidence="8" id="KW-0811">Translocation</keyword>
<dbReference type="FunFam" id="1.25.40.510:FF:000001">
    <property type="entry name" value="Nucleoporin GLE1 isoform 1"/>
    <property type="match status" value="1"/>
</dbReference>
<keyword evidence="10" id="KW-0906">Nuclear pore complex</keyword>
<dbReference type="FunCoup" id="B4LNB0">
    <property type="interactions" value="526"/>
</dbReference>
<keyword evidence="6" id="KW-0509">mRNA transport</keyword>
<dbReference type="SMR" id="B4LNB0"/>
<keyword evidence="5" id="KW-0963">Cytoplasm</keyword>
<name>B4LNB0_DROVI</name>
<keyword evidence="9 16" id="KW-0175">Coiled coil</keyword>
<evidence type="ECO:0000313" key="18">
    <source>
        <dbReference type="EMBL" id="EDW61062.1"/>
    </source>
</evidence>
<evidence type="ECO:0000256" key="17">
    <source>
        <dbReference type="SAM" id="MobiDB-lite"/>
    </source>
</evidence>
<sequence length="675" mass="76386">MSVDDLVRDHARLMNVHTVLQHAAVASLACTGPRTIGPDRKPTRLEMRAEKPTVLPVVEPAKDGTSQCLVNKVNKQTSPADIDSCIIPDVNAINASIVKRELDQECKRSVRLQLKEIKERQQGAIRERLAVQQKAEQQQGLTNSRAKREETNKLLQQQAEQLARAELEAYQREQRALLTQNNQKLHMLTIEGVSRCHRRFCSKYESVTKLLLALDKETVQACAALNSELRELGQLFDQLVEKIKNDNSEPPELSCVFTAEQYCQRLDKLENNLHKQLSEQEQQQLTKAKELAEEKEKQRQLEAAEQQRQQQEQKQQQLQAELKATADAAAAASAAAKAAQEAPAADAPIAPNASTPPSNISNSYVHPTRLAFYNEIIAFYQGKVDAVKPLQTDDTWKKYRTNCQRTINLPLNAITATSAQHLTNNFDKLYNFFAGQPVRTTDGSTITINDHPLARDYCILLMAKKFVSQTDTAISSNPQAAFPFASVIVTFWKLLPDFGRIFLAYMYKESPYLVPYVIPQQADQTPQQYLKTMGYRLSENNELEKPDMFLKRQTGIARLYAAVIITPGRKADGPAHCFGLDEAWRWLTHIMHVKPLPDICATMIMEMLQTLGFELWHAYGVNFLKLLVYIQTIYMPQLSAYDEGGPKTRLEMLLSKFLRERQIPQAVGVLPPGFW</sequence>
<evidence type="ECO:0000256" key="15">
    <source>
        <dbReference type="ARBA" id="ARBA00030897"/>
    </source>
</evidence>
<dbReference type="GO" id="GO:0000822">
    <property type="term" value="F:inositol hexakisphosphate binding"/>
    <property type="evidence" value="ECO:0007669"/>
    <property type="project" value="TreeGrafter"/>
</dbReference>
<evidence type="ECO:0000256" key="12">
    <source>
        <dbReference type="ARBA" id="ARBA00024680"/>
    </source>
</evidence>
<dbReference type="OMA" id="AYMYKES"/>
<evidence type="ECO:0000256" key="7">
    <source>
        <dbReference type="ARBA" id="ARBA00022927"/>
    </source>
</evidence>
<dbReference type="Pfam" id="PF07817">
    <property type="entry name" value="GLE1"/>
    <property type="match status" value="1"/>
</dbReference>
<dbReference type="InterPro" id="IPR038506">
    <property type="entry name" value="GLE1-like_sf"/>
</dbReference>
<dbReference type="eggNOG" id="KOG2412">
    <property type="taxonomic scope" value="Eukaryota"/>
</dbReference>
<evidence type="ECO:0000256" key="6">
    <source>
        <dbReference type="ARBA" id="ARBA00022816"/>
    </source>
</evidence>
<dbReference type="Proteomes" id="UP000008792">
    <property type="component" value="Unassembled WGS sequence"/>
</dbReference>
<dbReference type="GO" id="GO:0005543">
    <property type="term" value="F:phospholipid binding"/>
    <property type="evidence" value="ECO:0007669"/>
    <property type="project" value="TreeGrafter"/>
</dbReference>
<evidence type="ECO:0000256" key="3">
    <source>
        <dbReference type="ARBA" id="ARBA00011056"/>
    </source>
</evidence>
<comment type="subcellular location">
    <subcellularLocation>
        <location evidence="1">Cytoplasm</location>
    </subcellularLocation>
    <subcellularLocation>
        <location evidence="2">Nucleus</location>
        <location evidence="2">Nuclear pore complex</location>
    </subcellularLocation>
</comment>
<evidence type="ECO:0000256" key="9">
    <source>
        <dbReference type="ARBA" id="ARBA00023054"/>
    </source>
</evidence>
<dbReference type="OrthoDB" id="420884at2759"/>
<feature type="coiled-coil region" evidence="16">
    <location>
        <begin position="141"/>
        <end position="175"/>
    </location>
</feature>
<dbReference type="STRING" id="7244.B4LNB0"/>
<dbReference type="PANTHER" id="PTHR12960">
    <property type="entry name" value="GLE-1-RELATED"/>
    <property type="match status" value="1"/>
</dbReference>
<dbReference type="AlphaFoldDB" id="B4LNB0"/>
<keyword evidence="4" id="KW-0813">Transport</keyword>
<dbReference type="GO" id="GO:0015031">
    <property type="term" value="P:protein transport"/>
    <property type="evidence" value="ECO:0007669"/>
    <property type="project" value="UniProtKB-KW"/>
</dbReference>
<dbReference type="EMBL" id="CH940648">
    <property type="protein sequence ID" value="EDW61062.1"/>
    <property type="molecule type" value="Genomic_DNA"/>
</dbReference>
<evidence type="ECO:0000256" key="8">
    <source>
        <dbReference type="ARBA" id="ARBA00023010"/>
    </source>
</evidence>
<dbReference type="KEGG" id="dvi:6625652"/>
<evidence type="ECO:0000256" key="2">
    <source>
        <dbReference type="ARBA" id="ARBA00004567"/>
    </source>
</evidence>
<keyword evidence="19" id="KW-1185">Reference proteome</keyword>